<comment type="caution">
    <text evidence="5">The sequence shown here is derived from an EMBL/GenBank/DDBJ whole genome shotgun (WGS) entry which is preliminary data.</text>
</comment>
<dbReference type="GO" id="GO:0019240">
    <property type="term" value="P:citrulline biosynthetic process"/>
    <property type="evidence" value="ECO:0007669"/>
    <property type="project" value="TreeGrafter"/>
</dbReference>
<dbReference type="InterPro" id="IPR006131">
    <property type="entry name" value="Asp_carbamoyltransf_Asp/Orn-bd"/>
</dbReference>
<sequence length="300" mass="32653">MSVLDALSTRPRQLLGIDDLTAFDFEALLDMAAVMKRHPLAWRSALEGRAVACLFEQPSTRSRVSLEVAIHRLGALPVMLSPAELRLDQGDTVADTARVLSSYCDAIAVRTTHHRDLLELAEHASVPVINVLTDREYPCRALADCLTLRDRFGDLRGLPLAYIGDCEAVAQSLIEAAMLTGLEVRIAAPPTALPDPALLTRAGEHVRVYESPREAVRDVLAVYGAAWRTELPDAYRVTPELLAGASPRAVFLHAIPTARGREVHRDVLDGPRALTSEQAANLLPIEQAVLRALVTGDLEV</sequence>
<dbReference type="EMBL" id="JAPDOD010000005">
    <property type="protein sequence ID" value="MDA0160376.1"/>
    <property type="molecule type" value="Genomic_DNA"/>
</dbReference>
<protein>
    <submittedName>
        <fullName evidence="5">Ornithine carbamoyltransferase</fullName>
    </submittedName>
</protein>
<evidence type="ECO:0000259" key="3">
    <source>
        <dbReference type="Pfam" id="PF00185"/>
    </source>
</evidence>
<organism evidence="5 6">
    <name type="scientific">Solirubrobacter ginsenosidimutans</name>
    <dbReference type="NCBI Taxonomy" id="490573"/>
    <lineage>
        <taxon>Bacteria</taxon>
        <taxon>Bacillati</taxon>
        <taxon>Actinomycetota</taxon>
        <taxon>Thermoleophilia</taxon>
        <taxon>Solirubrobacterales</taxon>
        <taxon>Solirubrobacteraceae</taxon>
        <taxon>Solirubrobacter</taxon>
    </lineage>
</organism>
<keyword evidence="1 2" id="KW-0808">Transferase</keyword>
<dbReference type="PANTHER" id="PTHR45753">
    <property type="entry name" value="ORNITHINE CARBAMOYLTRANSFERASE, MITOCHONDRIAL"/>
    <property type="match status" value="1"/>
</dbReference>
<evidence type="ECO:0000259" key="4">
    <source>
        <dbReference type="Pfam" id="PF02729"/>
    </source>
</evidence>
<dbReference type="GO" id="GO:0042450">
    <property type="term" value="P:L-arginine biosynthetic process via ornithine"/>
    <property type="evidence" value="ECO:0007669"/>
    <property type="project" value="TreeGrafter"/>
</dbReference>
<dbReference type="GO" id="GO:0004585">
    <property type="term" value="F:ornithine carbamoyltransferase activity"/>
    <property type="evidence" value="ECO:0007669"/>
    <property type="project" value="TreeGrafter"/>
</dbReference>
<feature type="domain" description="Aspartate/ornithine carbamoyltransferase Asp/Orn-binding" evidence="3">
    <location>
        <begin position="157"/>
        <end position="292"/>
    </location>
</feature>
<dbReference type="InterPro" id="IPR036901">
    <property type="entry name" value="Asp/Orn_carbamoylTrfase_sf"/>
</dbReference>
<dbReference type="InterPro" id="IPR006130">
    <property type="entry name" value="Asp/Orn_carbamoylTrfase"/>
</dbReference>
<dbReference type="PANTHER" id="PTHR45753:SF3">
    <property type="entry name" value="ORNITHINE TRANSCARBAMYLASE, MITOCHONDRIAL"/>
    <property type="match status" value="1"/>
</dbReference>
<dbReference type="PRINTS" id="PR00102">
    <property type="entry name" value="OTCASE"/>
</dbReference>
<comment type="similarity">
    <text evidence="2">Belongs to the aspartate/ornithine carbamoyltransferase superfamily.</text>
</comment>
<reference evidence="5" key="1">
    <citation type="submission" date="2022-10" db="EMBL/GenBank/DDBJ databases">
        <title>The WGS of Solirubrobacter ginsenosidimutans DSM 21036.</title>
        <authorList>
            <person name="Jiang Z."/>
        </authorList>
    </citation>
    <scope>NUCLEOTIDE SEQUENCE</scope>
    <source>
        <strain evidence="5">DSM 21036</strain>
    </source>
</reference>
<dbReference type="Pfam" id="PF00185">
    <property type="entry name" value="OTCace"/>
    <property type="match status" value="1"/>
</dbReference>
<evidence type="ECO:0000256" key="1">
    <source>
        <dbReference type="ARBA" id="ARBA00022679"/>
    </source>
</evidence>
<evidence type="ECO:0000313" key="5">
    <source>
        <dbReference type="EMBL" id="MDA0160376.1"/>
    </source>
</evidence>
<keyword evidence="6" id="KW-1185">Reference proteome</keyword>
<feature type="domain" description="Aspartate/ornithine carbamoyltransferase carbamoyl-P binding" evidence="4">
    <location>
        <begin position="12"/>
        <end position="149"/>
    </location>
</feature>
<dbReference type="AlphaFoldDB" id="A0A9X3MR51"/>
<evidence type="ECO:0000256" key="2">
    <source>
        <dbReference type="RuleBase" id="RU003634"/>
    </source>
</evidence>
<accession>A0A9X3MR51</accession>
<name>A0A9X3MR51_9ACTN</name>
<dbReference type="Proteomes" id="UP001149140">
    <property type="component" value="Unassembled WGS sequence"/>
</dbReference>
<dbReference type="Gene3D" id="3.40.50.1370">
    <property type="entry name" value="Aspartate/ornithine carbamoyltransferase"/>
    <property type="match status" value="2"/>
</dbReference>
<dbReference type="InterPro" id="IPR006132">
    <property type="entry name" value="Asp/Orn_carbamoyltranf_P-bd"/>
</dbReference>
<evidence type="ECO:0000313" key="6">
    <source>
        <dbReference type="Proteomes" id="UP001149140"/>
    </source>
</evidence>
<dbReference type="RefSeq" id="WP_270039180.1">
    <property type="nucleotide sequence ID" value="NZ_JAPDOD010000005.1"/>
</dbReference>
<dbReference type="GO" id="GO:0016597">
    <property type="term" value="F:amino acid binding"/>
    <property type="evidence" value="ECO:0007669"/>
    <property type="project" value="InterPro"/>
</dbReference>
<dbReference type="InterPro" id="IPR002292">
    <property type="entry name" value="Orn/put_carbamltrans"/>
</dbReference>
<dbReference type="PRINTS" id="PR00100">
    <property type="entry name" value="AOTCASE"/>
</dbReference>
<dbReference type="SUPFAM" id="SSF53671">
    <property type="entry name" value="Aspartate/ornithine carbamoyltransferase"/>
    <property type="match status" value="1"/>
</dbReference>
<gene>
    <name evidence="5" type="ORF">OM076_08875</name>
</gene>
<dbReference type="Pfam" id="PF02729">
    <property type="entry name" value="OTCace_N"/>
    <property type="match status" value="1"/>
</dbReference>
<proteinExistence type="inferred from homology"/>